<dbReference type="AlphaFoldDB" id="M2Z0H8"/>
<evidence type="ECO:0000313" key="2">
    <source>
        <dbReference type="EMBL" id="EME67785.1"/>
    </source>
</evidence>
<dbReference type="Proteomes" id="UP000011744">
    <property type="component" value="Unassembled WGS sequence"/>
</dbReference>
<dbReference type="InterPro" id="IPR007712">
    <property type="entry name" value="RelE/ParE_toxin"/>
</dbReference>
<proteinExistence type="predicted"/>
<gene>
    <name evidence="2" type="ORF">H261_21798</name>
</gene>
<dbReference type="InterPro" id="IPR035093">
    <property type="entry name" value="RelE/ParE_toxin_dom_sf"/>
</dbReference>
<keyword evidence="3" id="KW-1185">Reference proteome</keyword>
<organism evidence="2 3">
    <name type="scientific">Paramagnetospirillum caucaseum</name>
    <dbReference type="NCBI Taxonomy" id="1244869"/>
    <lineage>
        <taxon>Bacteria</taxon>
        <taxon>Pseudomonadati</taxon>
        <taxon>Pseudomonadota</taxon>
        <taxon>Alphaproteobacteria</taxon>
        <taxon>Rhodospirillales</taxon>
        <taxon>Magnetospirillaceae</taxon>
        <taxon>Paramagnetospirillum</taxon>
    </lineage>
</organism>
<dbReference type="Pfam" id="PF05016">
    <property type="entry name" value="ParE_toxin"/>
    <property type="match status" value="1"/>
</dbReference>
<dbReference type="eggNOG" id="COG3668">
    <property type="taxonomic scope" value="Bacteria"/>
</dbReference>
<name>M2Z0H8_9PROT</name>
<protein>
    <submittedName>
        <fullName evidence="2">Plasmid stablization protein</fullName>
    </submittedName>
</protein>
<dbReference type="RefSeq" id="WP_008621919.1">
    <property type="nucleotide sequence ID" value="NZ_AONQ01000106.1"/>
</dbReference>
<reference evidence="2 3" key="1">
    <citation type="journal article" date="2014" name="Genome Announc.">
        <title>Draft Genome Sequence of Magnetospirillum sp. Strain SO-1, a Freshwater Magnetotactic Bacterium Isolated from the Ol'khovka River, Russia.</title>
        <authorList>
            <person name="Grouzdev D.S."/>
            <person name="Dziuba M.V."/>
            <person name="Sukhacheva M.S."/>
            <person name="Mardanov A.V."/>
            <person name="Beletskiy A.V."/>
            <person name="Kuznetsov B.B."/>
            <person name="Skryabin K.G."/>
        </authorList>
    </citation>
    <scope>NUCLEOTIDE SEQUENCE [LARGE SCALE GENOMIC DNA]</scope>
    <source>
        <strain evidence="2 3">SO-1</strain>
    </source>
</reference>
<evidence type="ECO:0000313" key="3">
    <source>
        <dbReference type="Proteomes" id="UP000011744"/>
    </source>
</evidence>
<keyword evidence="1" id="KW-1277">Toxin-antitoxin system</keyword>
<dbReference type="Gene3D" id="3.30.2310.20">
    <property type="entry name" value="RelE-like"/>
    <property type="match status" value="1"/>
</dbReference>
<comment type="caution">
    <text evidence="2">The sequence shown here is derived from an EMBL/GenBank/DDBJ whole genome shotgun (WGS) entry which is preliminary data.</text>
</comment>
<evidence type="ECO:0000256" key="1">
    <source>
        <dbReference type="ARBA" id="ARBA00022649"/>
    </source>
</evidence>
<dbReference type="STRING" id="1244869.H261_21798"/>
<dbReference type="EMBL" id="AONQ01000106">
    <property type="protein sequence ID" value="EME67785.1"/>
    <property type="molecule type" value="Genomic_DNA"/>
</dbReference>
<sequence>MARYRLSGPAKADISSILRTSETQHGRDARIRYRGLLTAAMRRIAAAPHGLSTTDRDELLAGLRSLHIRHSRNESREAPVGDPVHVIFYRVVEPELVEIVRVLHDRAEPNRHVDSANKNTETNGD</sequence>
<accession>M2Z0H8</accession>